<dbReference type="EMBL" id="JABANP010000090">
    <property type="protein sequence ID" value="KAF4690884.1"/>
    <property type="molecule type" value="Genomic_DNA"/>
</dbReference>
<comment type="caution">
    <text evidence="2">The sequence shown here is derived from an EMBL/GenBank/DDBJ whole genome shotgun (WGS) entry which is preliminary data.</text>
</comment>
<feature type="region of interest" description="Disordered" evidence="1">
    <location>
        <begin position="366"/>
        <end position="444"/>
    </location>
</feature>
<feature type="compositionally biased region" description="Basic and acidic residues" evidence="1">
    <location>
        <begin position="366"/>
        <end position="387"/>
    </location>
</feature>
<evidence type="ECO:0000313" key="3">
    <source>
        <dbReference type="Proteomes" id="UP000541610"/>
    </source>
</evidence>
<dbReference type="AlphaFoldDB" id="A0A7J6P404"/>
<sequence length="468" mass="51621">MDHINGEPSAAGLQEQPLDRTTIKIRPVCGPIDPKVEETASERVSRLRNVISERLGSKRENAGLRVTTPLLTFDKLRDDVGGEGEEGLVVEFTDRRRKSCGRNTLRKFLDRNKAFGVRRGPTRGARGRTTPSGQRPSLSEEALAFSGDANVRNPPEALGAAAESRSTTSDHFTPSLSCRGAEALMTADGTTGGCSSQGRFPLSGVEQQESNSSGVNGIQRSRKLRRSVSEPDLAILHEADDTGVDEMPDECNSEPEVLVRETRRGKRRKRKKNRFIDDAASESGSGASAEVDDEDGDDDGYLSDLIATSSESDASECDPRLLHRQWEDDMGDRMLKGIFQRGKISRRRRESSLGGLLFSGLQREHHEPLQRVEQRRMRRRSCMEKGSRQPGAGQRSEEDHASPKVEACCREKETCRSTSAAQSDPTTKGSTRRVSLGMQDTSSSINLTRAVGFVRRRSSRGRPGWWVP</sequence>
<accession>A0A7J6P404</accession>
<evidence type="ECO:0000313" key="2">
    <source>
        <dbReference type="EMBL" id="KAF4690884.1"/>
    </source>
</evidence>
<evidence type="ECO:0000256" key="1">
    <source>
        <dbReference type="SAM" id="MobiDB-lite"/>
    </source>
</evidence>
<feature type="compositionally biased region" description="Acidic residues" evidence="1">
    <location>
        <begin position="290"/>
        <end position="301"/>
    </location>
</feature>
<protein>
    <submittedName>
        <fullName evidence="2">Uncharacterized protein</fullName>
    </submittedName>
</protein>
<feature type="compositionally biased region" description="Polar residues" evidence="1">
    <location>
        <begin position="164"/>
        <end position="174"/>
    </location>
</feature>
<feature type="compositionally biased region" description="Low complexity" evidence="1">
    <location>
        <begin position="117"/>
        <end position="133"/>
    </location>
</feature>
<feature type="region of interest" description="Disordered" evidence="1">
    <location>
        <begin position="1"/>
        <end position="24"/>
    </location>
</feature>
<feature type="compositionally biased region" description="Basic and acidic residues" evidence="1">
    <location>
        <begin position="395"/>
        <end position="415"/>
    </location>
</feature>
<feature type="region of interest" description="Disordered" evidence="1">
    <location>
        <begin position="117"/>
        <end position="174"/>
    </location>
</feature>
<reference evidence="2 3" key="1">
    <citation type="submission" date="2020-04" db="EMBL/GenBank/DDBJ databases">
        <title>Perkinsus olseni comparative genomics.</title>
        <authorList>
            <person name="Bogema D.R."/>
        </authorList>
    </citation>
    <scope>NUCLEOTIDE SEQUENCE [LARGE SCALE GENOMIC DNA]</scope>
    <source>
        <strain evidence="2">00978-12</strain>
    </source>
</reference>
<feature type="region of interest" description="Disordered" evidence="1">
    <location>
        <begin position="189"/>
        <end position="321"/>
    </location>
</feature>
<feature type="compositionally biased region" description="Polar residues" evidence="1">
    <location>
        <begin position="416"/>
        <end position="444"/>
    </location>
</feature>
<gene>
    <name evidence="2" type="ORF">FOZ60_016719</name>
</gene>
<organism evidence="2 3">
    <name type="scientific">Perkinsus olseni</name>
    <name type="common">Perkinsus atlanticus</name>
    <dbReference type="NCBI Taxonomy" id="32597"/>
    <lineage>
        <taxon>Eukaryota</taxon>
        <taxon>Sar</taxon>
        <taxon>Alveolata</taxon>
        <taxon>Perkinsozoa</taxon>
        <taxon>Perkinsea</taxon>
        <taxon>Perkinsida</taxon>
        <taxon>Perkinsidae</taxon>
        <taxon>Perkinsus</taxon>
    </lineage>
</organism>
<dbReference type="OrthoDB" id="466861at2759"/>
<proteinExistence type="predicted"/>
<feature type="compositionally biased region" description="Polar residues" evidence="1">
    <location>
        <begin position="205"/>
        <end position="219"/>
    </location>
</feature>
<feature type="compositionally biased region" description="Acidic residues" evidence="1">
    <location>
        <begin position="241"/>
        <end position="253"/>
    </location>
</feature>
<feature type="compositionally biased region" description="Basic residues" evidence="1">
    <location>
        <begin position="263"/>
        <end position="273"/>
    </location>
</feature>
<name>A0A7J6P404_PEROL</name>
<dbReference type="Proteomes" id="UP000541610">
    <property type="component" value="Unassembled WGS sequence"/>
</dbReference>